<dbReference type="InterPro" id="IPR004119">
    <property type="entry name" value="EcKL"/>
</dbReference>
<dbReference type="PANTHER" id="PTHR11012:SF56">
    <property type="entry name" value="CHK KINASE-LIKE DOMAIN-CONTAINING PROTEIN-RELATED"/>
    <property type="match status" value="1"/>
</dbReference>
<organism evidence="2">
    <name type="scientific">Graphocephala atropunctata</name>
    <dbReference type="NCBI Taxonomy" id="36148"/>
    <lineage>
        <taxon>Eukaryota</taxon>
        <taxon>Metazoa</taxon>
        <taxon>Ecdysozoa</taxon>
        <taxon>Arthropoda</taxon>
        <taxon>Hexapoda</taxon>
        <taxon>Insecta</taxon>
        <taxon>Pterygota</taxon>
        <taxon>Neoptera</taxon>
        <taxon>Paraneoptera</taxon>
        <taxon>Hemiptera</taxon>
        <taxon>Auchenorrhyncha</taxon>
        <taxon>Membracoidea</taxon>
        <taxon>Cicadellidae</taxon>
        <taxon>Cicadellinae</taxon>
        <taxon>Cicadellini</taxon>
        <taxon>Graphocephala</taxon>
    </lineage>
</organism>
<accession>A0A1B6MGR0</accession>
<evidence type="ECO:0000259" key="1">
    <source>
        <dbReference type="SMART" id="SM00587"/>
    </source>
</evidence>
<evidence type="ECO:0000313" key="2">
    <source>
        <dbReference type="EMBL" id="JAT35137.1"/>
    </source>
</evidence>
<feature type="non-terminal residue" evidence="2">
    <location>
        <position position="1"/>
    </location>
</feature>
<protein>
    <recommendedName>
        <fullName evidence="1">CHK kinase-like domain-containing protein</fullName>
    </recommendedName>
</protein>
<feature type="non-terminal residue" evidence="2">
    <location>
        <position position="269"/>
    </location>
</feature>
<dbReference type="InterPro" id="IPR011009">
    <property type="entry name" value="Kinase-like_dom_sf"/>
</dbReference>
<dbReference type="EMBL" id="GEBQ01004840">
    <property type="protein sequence ID" value="JAT35137.1"/>
    <property type="molecule type" value="Transcribed_RNA"/>
</dbReference>
<sequence>EIPSWLSEEYLAVVLQGGEDKDPRVKVDNFTAKSALSLDQNYGTYVFRVNVTYTVGKSVDQNDISLIIKTPVAEGFLSEYMEKIDLFNREQRFYNDVLSQLSKIAQFEFGPKAFYCPDRNRLVLKDLNAEGYIMASRDKQLNFSHCKLVMTSIAKYHASSVALHHKNSALVEEAGAKRLYYDEGPFKKEVKGWVETSLKLVGDVLKEMDGHKHYGDVMYSKIDGIWEFLKREFQPRKQALNVLNHGDLWVNNMLFKYGSSGAPDAVKLV</sequence>
<feature type="domain" description="CHK kinase-like" evidence="1">
    <location>
        <begin position="122"/>
        <end position="268"/>
    </location>
</feature>
<dbReference type="InterPro" id="IPR015897">
    <property type="entry name" value="CHK_kinase-like"/>
</dbReference>
<dbReference type="AlphaFoldDB" id="A0A1B6MGR0"/>
<dbReference type="PANTHER" id="PTHR11012">
    <property type="entry name" value="PROTEIN KINASE-LIKE DOMAIN-CONTAINING"/>
    <property type="match status" value="1"/>
</dbReference>
<reference evidence="2" key="1">
    <citation type="submission" date="2015-11" db="EMBL/GenBank/DDBJ databases">
        <title>De novo transcriptome assembly of four potential Pierce s Disease insect vectors from Arizona vineyards.</title>
        <authorList>
            <person name="Tassone E.E."/>
        </authorList>
    </citation>
    <scope>NUCLEOTIDE SEQUENCE</scope>
</reference>
<dbReference type="SMART" id="SM00587">
    <property type="entry name" value="CHK"/>
    <property type="match status" value="1"/>
</dbReference>
<name>A0A1B6MGR0_9HEMI</name>
<dbReference type="SUPFAM" id="SSF56112">
    <property type="entry name" value="Protein kinase-like (PK-like)"/>
    <property type="match status" value="1"/>
</dbReference>
<gene>
    <name evidence="2" type="ORF">g.896</name>
</gene>
<dbReference type="Pfam" id="PF02958">
    <property type="entry name" value="EcKL"/>
    <property type="match status" value="1"/>
</dbReference>
<proteinExistence type="predicted"/>